<feature type="domain" description="HTH cro/C1-type" evidence="1">
    <location>
        <begin position="13"/>
        <end position="67"/>
    </location>
</feature>
<evidence type="ECO:0000313" key="3">
    <source>
        <dbReference type="Proteomes" id="UP000487268"/>
    </source>
</evidence>
<dbReference type="OrthoDB" id="3504495at2"/>
<reference evidence="2 3" key="1">
    <citation type="submission" date="2019-10" db="EMBL/GenBank/DDBJ databases">
        <title>Actinomadura rubteroloni sp. nov. and Actinomadura macrotermitis sp. nov., isolated from the gut of fungus growing-termite Macrotermes natalensis.</title>
        <authorList>
            <person name="Benndorf R."/>
            <person name="Martin K."/>
            <person name="Kuefner M."/>
            <person name="De Beer W."/>
            <person name="Kaster A.-K."/>
            <person name="Vollmers J."/>
            <person name="Poulsen M."/>
            <person name="Beemelmanns C."/>
        </authorList>
    </citation>
    <scope>NUCLEOTIDE SEQUENCE [LARGE SCALE GENOMIC DNA]</scope>
    <source>
        <strain evidence="2 3">RB68</strain>
    </source>
</reference>
<dbReference type="AlphaFoldDB" id="A0A7K0BMY5"/>
<sequence>MSEAPPETVGMRLARARKRRGLTQQGLAQATVYSRGHIAQVEGGKKAATPSFVAAAARALGVDPAELFGQPYHLAGQDDQVHAAIPELRRIMATAGVGLEPDGPPRSLDELAAEVATARHLIHQAQLTKLGARLPAVLEELTYWAAELDDARTWALLSRAYRDATSFARRLGYGGDALALLERAADAARRAQDPHPMVLVTLARVLILTAMDQSAAALTLLDRAAATVDPARPDAVELAGAVELRSAIIAARAADASRAWDYHGSATERLRAAGPVPDVHGLQVTMPNAAVHGAAVAVELGDMDEAARRDAGIGERTLASLPPERSAHHEIDMARALLETGAHERALKRLAGAERTAPQMTHFHPTARSVVAHLVDARRTLPEPLRRLHHRMSA</sequence>
<dbReference type="CDD" id="cd00093">
    <property type="entry name" value="HTH_XRE"/>
    <property type="match status" value="1"/>
</dbReference>
<dbReference type="RefSeq" id="WP_153530695.1">
    <property type="nucleotide sequence ID" value="NZ_WEGH01000001.1"/>
</dbReference>
<dbReference type="InterPro" id="IPR010982">
    <property type="entry name" value="Lambda_DNA-bd_dom_sf"/>
</dbReference>
<dbReference type="InterPro" id="IPR001387">
    <property type="entry name" value="Cro/C1-type_HTH"/>
</dbReference>
<evidence type="ECO:0000313" key="2">
    <source>
        <dbReference type="EMBL" id="MQY02539.1"/>
    </source>
</evidence>
<dbReference type="EMBL" id="WEGH01000001">
    <property type="protein sequence ID" value="MQY02539.1"/>
    <property type="molecule type" value="Genomic_DNA"/>
</dbReference>
<proteinExistence type="predicted"/>
<dbReference type="GO" id="GO:0003677">
    <property type="term" value="F:DNA binding"/>
    <property type="evidence" value="ECO:0007669"/>
    <property type="project" value="InterPro"/>
</dbReference>
<dbReference type="Gene3D" id="1.10.260.40">
    <property type="entry name" value="lambda repressor-like DNA-binding domains"/>
    <property type="match status" value="1"/>
</dbReference>
<accession>A0A7K0BMY5</accession>
<dbReference type="Pfam" id="PF13560">
    <property type="entry name" value="HTH_31"/>
    <property type="match status" value="1"/>
</dbReference>
<keyword evidence="3" id="KW-1185">Reference proteome</keyword>
<dbReference type="PROSITE" id="PS50943">
    <property type="entry name" value="HTH_CROC1"/>
    <property type="match status" value="1"/>
</dbReference>
<organism evidence="2 3">
    <name type="scientific">Actinomadura macrotermitis</name>
    <dbReference type="NCBI Taxonomy" id="2585200"/>
    <lineage>
        <taxon>Bacteria</taxon>
        <taxon>Bacillati</taxon>
        <taxon>Actinomycetota</taxon>
        <taxon>Actinomycetes</taxon>
        <taxon>Streptosporangiales</taxon>
        <taxon>Thermomonosporaceae</taxon>
        <taxon>Actinomadura</taxon>
    </lineage>
</organism>
<evidence type="ECO:0000259" key="1">
    <source>
        <dbReference type="PROSITE" id="PS50943"/>
    </source>
</evidence>
<comment type="caution">
    <text evidence="2">The sequence shown here is derived from an EMBL/GenBank/DDBJ whole genome shotgun (WGS) entry which is preliminary data.</text>
</comment>
<dbReference type="SMART" id="SM00530">
    <property type="entry name" value="HTH_XRE"/>
    <property type="match status" value="1"/>
</dbReference>
<gene>
    <name evidence="2" type="ORF">ACRB68_05690</name>
</gene>
<dbReference type="Proteomes" id="UP000487268">
    <property type="component" value="Unassembled WGS sequence"/>
</dbReference>
<protein>
    <recommendedName>
        <fullName evidence="1">HTH cro/C1-type domain-containing protein</fullName>
    </recommendedName>
</protein>
<dbReference type="SUPFAM" id="SSF47413">
    <property type="entry name" value="lambda repressor-like DNA-binding domains"/>
    <property type="match status" value="1"/>
</dbReference>
<name>A0A7K0BMY5_9ACTN</name>